<evidence type="ECO:0000313" key="2">
    <source>
        <dbReference type="Proteomes" id="UP000485058"/>
    </source>
</evidence>
<accession>A0A699YT18</accession>
<name>A0A699YT18_HAELA</name>
<comment type="caution">
    <text evidence="1">The sequence shown here is derived from an EMBL/GenBank/DDBJ whole genome shotgun (WGS) entry which is preliminary data.</text>
</comment>
<dbReference type="AlphaFoldDB" id="A0A699YT18"/>
<gene>
    <name evidence="1" type="ORF">HaLaN_08046</name>
</gene>
<protein>
    <submittedName>
        <fullName evidence="1">Uncharacterized protein</fullName>
    </submittedName>
</protein>
<sequence>MIQNILHVRKKHDTHVDHDALGKCARDSTRCFYCVHTKQASSVFDPSAVGPGGLVPVPEVPDSMAGKQQPLPLAVARMVIEFVQLRLKVLMAILALGVWGILKGANSDAGAARTAAQSRLAGVALTLELTFSQASLPVRQLVDLIHHFPQYDTIMSMWLGWVPNWWNWVRAPLPAQSGHRQWQFRDAAAILVTVKELSAAELTPPGQG</sequence>
<dbReference type="Proteomes" id="UP000485058">
    <property type="component" value="Unassembled WGS sequence"/>
</dbReference>
<reference evidence="1 2" key="1">
    <citation type="submission" date="2020-02" db="EMBL/GenBank/DDBJ databases">
        <title>Draft genome sequence of Haematococcus lacustris strain NIES-144.</title>
        <authorList>
            <person name="Morimoto D."/>
            <person name="Nakagawa S."/>
            <person name="Yoshida T."/>
            <person name="Sawayama S."/>
        </authorList>
    </citation>
    <scope>NUCLEOTIDE SEQUENCE [LARGE SCALE GENOMIC DNA]</scope>
    <source>
        <strain evidence="1 2">NIES-144</strain>
    </source>
</reference>
<dbReference type="EMBL" id="BLLF01000497">
    <property type="protein sequence ID" value="GFH12375.1"/>
    <property type="molecule type" value="Genomic_DNA"/>
</dbReference>
<keyword evidence="2" id="KW-1185">Reference proteome</keyword>
<proteinExistence type="predicted"/>
<evidence type="ECO:0000313" key="1">
    <source>
        <dbReference type="EMBL" id="GFH12375.1"/>
    </source>
</evidence>
<organism evidence="1 2">
    <name type="scientific">Haematococcus lacustris</name>
    <name type="common">Green alga</name>
    <name type="synonym">Haematococcus pluvialis</name>
    <dbReference type="NCBI Taxonomy" id="44745"/>
    <lineage>
        <taxon>Eukaryota</taxon>
        <taxon>Viridiplantae</taxon>
        <taxon>Chlorophyta</taxon>
        <taxon>core chlorophytes</taxon>
        <taxon>Chlorophyceae</taxon>
        <taxon>CS clade</taxon>
        <taxon>Chlamydomonadales</taxon>
        <taxon>Haematococcaceae</taxon>
        <taxon>Haematococcus</taxon>
    </lineage>
</organism>